<dbReference type="Pfam" id="PF07690">
    <property type="entry name" value="MFS_1"/>
    <property type="match status" value="1"/>
</dbReference>
<keyword evidence="3" id="KW-1185">Reference proteome</keyword>
<dbReference type="AlphaFoldDB" id="A0A1H5QDW8"/>
<dbReference type="RefSeq" id="WP_244180119.1">
    <property type="nucleotide sequence ID" value="NZ_FNUJ01000002.1"/>
</dbReference>
<dbReference type="SUPFAM" id="SSF103473">
    <property type="entry name" value="MFS general substrate transporter"/>
    <property type="match status" value="1"/>
</dbReference>
<name>A0A1H5QDW8_9PSEU</name>
<keyword evidence="1" id="KW-0472">Membrane</keyword>
<feature type="transmembrane region" description="Helical" evidence="1">
    <location>
        <begin position="218"/>
        <end position="238"/>
    </location>
</feature>
<feature type="transmembrane region" description="Helical" evidence="1">
    <location>
        <begin position="309"/>
        <end position="329"/>
    </location>
</feature>
<organism evidence="2 3">
    <name type="scientific">Amycolatopsis pretoriensis</name>
    <dbReference type="NCBI Taxonomy" id="218821"/>
    <lineage>
        <taxon>Bacteria</taxon>
        <taxon>Bacillati</taxon>
        <taxon>Actinomycetota</taxon>
        <taxon>Actinomycetes</taxon>
        <taxon>Pseudonocardiales</taxon>
        <taxon>Pseudonocardiaceae</taxon>
        <taxon>Amycolatopsis</taxon>
    </lineage>
</organism>
<reference evidence="3" key="1">
    <citation type="submission" date="2016-10" db="EMBL/GenBank/DDBJ databases">
        <authorList>
            <person name="Varghese N."/>
            <person name="Submissions S."/>
        </authorList>
    </citation>
    <scope>NUCLEOTIDE SEQUENCE [LARGE SCALE GENOMIC DNA]</scope>
    <source>
        <strain evidence="3">DSM 44654</strain>
    </source>
</reference>
<feature type="transmembrane region" description="Helical" evidence="1">
    <location>
        <begin position="250"/>
        <end position="269"/>
    </location>
</feature>
<evidence type="ECO:0000256" key="1">
    <source>
        <dbReference type="SAM" id="Phobius"/>
    </source>
</evidence>
<feature type="transmembrane region" description="Helical" evidence="1">
    <location>
        <begin position="95"/>
        <end position="116"/>
    </location>
</feature>
<feature type="transmembrane region" description="Helical" evidence="1">
    <location>
        <begin position="72"/>
        <end position="89"/>
    </location>
</feature>
<feature type="transmembrane region" description="Helical" evidence="1">
    <location>
        <begin position="275"/>
        <end position="297"/>
    </location>
</feature>
<dbReference type="Proteomes" id="UP000198878">
    <property type="component" value="Unassembled WGS sequence"/>
</dbReference>
<feature type="transmembrane region" description="Helical" evidence="1">
    <location>
        <begin position="123"/>
        <end position="141"/>
    </location>
</feature>
<proteinExistence type="predicted"/>
<sequence length="397" mass="40679">MSRATTTASTVVIFLLAINLRPAVTSLGAALPDISVAGNLVAAVLVALPLWAIGLGGWATPWLCSRVGTHRTVSVGLAGLVLSLAGRVLGGSAQLLVGTALACLSIAVLGTMLPLLAKGSAAFTFGLGLGSTAGALVTPAVVMSSSWRYALGLWAIVALLAMQLWQRTPDESLVAPQRATGTTPAGALTIHFGLISTVTFLVMGWLPGILRDAGVAPTTAGTCLAVSMAMGLPMMLLVPGWTRKWRNQTLLVVVLATPNVIGVTGLLLAPAAAPWLWAVATGAGMGSLAFALTTISLRSKGSSLSLSAVVQGVGYVIAGFGVLLCGWLHTRTGTWQTPLVLVLAILLGQVVSGHLAVTRRTVTTRVVRTLALRRTAKTRVARTLAVQTKGNAPEVGV</sequence>
<dbReference type="PANTHER" id="PTHR23523">
    <property type="match status" value="1"/>
</dbReference>
<evidence type="ECO:0000313" key="2">
    <source>
        <dbReference type="EMBL" id="SEF24054.1"/>
    </source>
</evidence>
<dbReference type="EMBL" id="FNUJ01000002">
    <property type="protein sequence ID" value="SEF24054.1"/>
    <property type="molecule type" value="Genomic_DNA"/>
</dbReference>
<dbReference type="InterPro" id="IPR052524">
    <property type="entry name" value="MFS_Cyanate_Porter"/>
</dbReference>
<dbReference type="PANTHER" id="PTHR23523:SF2">
    <property type="entry name" value="2-NITROIMIDAZOLE TRANSPORTER"/>
    <property type="match status" value="1"/>
</dbReference>
<dbReference type="InterPro" id="IPR036259">
    <property type="entry name" value="MFS_trans_sf"/>
</dbReference>
<accession>A0A1H5QDW8</accession>
<feature type="transmembrane region" description="Helical" evidence="1">
    <location>
        <begin position="185"/>
        <end position="206"/>
    </location>
</feature>
<dbReference type="Gene3D" id="1.20.1250.20">
    <property type="entry name" value="MFS general substrate transporter like domains"/>
    <property type="match status" value="1"/>
</dbReference>
<dbReference type="InterPro" id="IPR011701">
    <property type="entry name" value="MFS"/>
</dbReference>
<dbReference type="STRING" id="218821.SAMN05421837_102550"/>
<feature type="transmembrane region" description="Helical" evidence="1">
    <location>
        <begin position="40"/>
        <end position="60"/>
    </location>
</feature>
<keyword evidence="1" id="KW-0812">Transmembrane</keyword>
<protein>
    <submittedName>
        <fullName evidence="2">MFS transporter, CP family, cyanate transporter</fullName>
    </submittedName>
</protein>
<feature type="transmembrane region" description="Helical" evidence="1">
    <location>
        <begin position="335"/>
        <end position="357"/>
    </location>
</feature>
<dbReference type="GO" id="GO:0022857">
    <property type="term" value="F:transmembrane transporter activity"/>
    <property type="evidence" value="ECO:0007669"/>
    <property type="project" value="InterPro"/>
</dbReference>
<evidence type="ECO:0000313" key="3">
    <source>
        <dbReference type="Proteomes" id="UP000198878"/>
    </source>
</evidence>
<keyword evidence="1" id="KW-1133">Transmembrane helix</keyword>
<gene>
    <name evidence="2" type="ORF">SAMN05421837_102550</name>
</gene>